<dbReference type="InterPro" id="IPR027417">
    <property type="entry name" value="P-loop_NTPase"/>
</dbReference>
<dbReference type="PROSITE" id="PS51706">
    <property type="entry name" value="G_ENGB"/>
    <property type="match status" value="1"/>
</dbReference>
<keyword evidence="9 10" id="KW-0131">Cell cycle</keyword>
<evidence type="ECO:0000256" key="1">
    <source>
        <dbReference type="ARBA" id="ARBA00001946"/>
    </source>
</evidence>
<keyword evidence="3 10" id="KW-0132">Cell division</keyword>
<evidence type="ECO:0000256" key="3">
    <source>
        <dbReference type="ARBA" id="ARBA00022618"/>
    </source>
</evidence>
<keyword evidence="8 10" id="KW-0717">Septation</keyword>
<evidence type="ECO:0000313" key="12">
    <source>
        <dbReference type="EMBL" id="BFD46622.1"/>
    </source>
</evidence>
<dbReference type="GO" id="GO:0046872">
    <property type="term" value="F:metal ion binding"/>
    <property type="evidence" value="ECO:0007669"/>
    <property type="project" value="UniProtKB-KW"/>
</dbReference>
<dbReference type="InterPro" id="IPR006073">
    <property type="entry name" value="GTP-bd"/>
</dbReference>
<name>A0AAT9GA18_9RICK</name>
<dbReference type="CDD" id="cd01876">
    <property type="entry name" value="YihA_EngB"/>
    <property type="match status" value="1"/>
</dbReference>
<dbReference type="EMBL" id="AP029170">
    <property type="protein sequence ID" value="BFD46622.1"/>
    <property type="molecule type" value="Genomic_DNA"/>
</dbReference>
<evidence type="ECO:0000256" key="8">
    <source>
        <dbReference type="ARBA" id="ARBA00023210"/>
    </source>
</evidence>
<keyword evidence="4" id="KW-0479">Metal-binding</keyword>
<dbReference type="AlphaFoldDB" id="A0AAT9GA18"/>
<reference evidence="12" key="1">
    <citation type="submission" date="2024-01" db="EMBL/GenBank/DDBJ databases">
        <title>Sequencing the genomes of a sandfly, Sergentomyia squamirostris, and its two endosymbionts.</title>
        <authorList>
            <person name="Itokawa K."/>
            <person name="Sanjoba C."/>
        </authorList>
    </citation>
    <scope>NUCLEOTIDE SEQUENCE</scope>
    <source>
        <strain evidence="12">RiSSQ</strain>
    </source>
</reference>
<dbReference type="InterPro" id="IPR019987">
    <property type="entry name" value="GTP-bd_ribosome_bio_YsxC"/>
</dbReference>
<proteinExistence type="inferred from homology"/>
<dbReference type="PANTHER" id="PTHR11649">
    <property type="entry name" value="MSS1/TRME-RELATED GTP-BINDING PROTEIN"/>
    <property type="match status" value="1"/>
</dbReference>
<comment type="similarity">
    <text evidence="2 10">Belongs to the TRAFAC class TrmE-Era-EngA-EngB-Septin-like GTPase superfamily. EngB GTPase family.</text>
</comment>
<evidence type="ECO:0000256" key="5">
    <source>
        <dbReference type="ARBA" id="ARBA00022741"/>
    </source>
</evidence>
<evidence type="ECO:0000256" key="2">
    <source>
        <dbReference type="ARBA" id="ARBA00009638"/>
    </source>
</evidence>
<keyword evidence="7 10" id="KW-0342">GTP-binding</keyword>
<dbReference type="HAMAP" id="MF_00321">
    <property type="entry name" value="GTPase_EngB"/>
    <property type="match status" value="1"/>
</dbReference>
<dbReference type="Pfam" id="PF01926">
    <property type="entry name" value="MMR_HSR1"/>
    <property type="match status" value="1"/>
</dbReference>
<dbReference type="GO" id="GO:0005525">
    <property type="term" value="F:GTP binding"/>
    <property type="evidence" value="ECO:0007669"/>
    <property type="project" value="UniProtKB-UniRule"/>
</dbReference>
<evidence type="ECO:0000256" key="7">
    <source>
        <dbReference type="ARBA" id="ARBA00023134"/>
    </source>
</evidence>
<keyword evidence="5 10" id="KW-0547">Nucleotide-binding</keyword>
<evidence type="ECO:0000256" key="10">
    <source>
        <dbReference type="HAMAP-Rule" id="MF_00321"/>
    </source>
</evidence>
<feature type="domain" description="EngB-type G" evidence="11">
    <location>
        <begin position="30"/>
        <end position="202"/>
    </location>
</feature>
<dbReference type="SUPFAM" id="SSF52540">
    <property type="entry name" value="P-loop containing nucleoside triphosphate hydrolases"/>
    <property type="match status" value="1"/>
</dbReference>
<comment type="function">
    <text evidence="10">Necessary for normal cell division and for the maintenance of normal septation.</text>
</comment>
<dbReference type="Gene3D" id="3.40.50.300">
    <property type="entry name" value="P-loop containing nucleotide triphosphate hydrolases"/>
    <property type="match status" value="1"/>
</dbReference>
<evidence type="ECO:0000256" key="6">
    <source>
        <dbReference type="ARBA" id="ARBA00022842"/>
    </source>
</evidence>
<dbReference type="InterPro" id="IPR030393">
    <property type="entry name" value="G_ENGB_dom"/>
</dbReference>
<dbReference type="PANTHER" id="PTHR11649:SF13">
    <property type="entry name" value="ENGB-TYPE G DOMAIN-CONTAINING PROTEIN"/>
    <property type="match status" value="1"/>
</dbReference>
<protein>
    <recommendedName>
        <fullName evidence="10">Probable GTP-binding protein EngB</fullName>
    </recommendedName>
</protein>
<dbReference type="GO" id="GO:0000917">
    <property type="term" value="P:division septum assembly"/>
    <property type="evidence" value="ECO:0007669"/>
    <property type="project" value="UniProtKB-KW"/>
</dbReference>
<gene>
    <name evidence="12" type="primary">yihA</name>
    <name evidence="10" type="synonym">engB</name>
    <name evidence="12" type="ORF">DMENIID0002_12680</name>
</gene>
<evidence type="ECO:0000256" key="9">
    <source>
        <dbReference type="ARBA" id="ARBA00023306"/>
    </source>
</evidence>
<sequence>MSVDKVTKLFRQEVKFIAGVAKINQFPSIFLPEIAFVGKSNVGKSSLINSICNNSSLARVSNTPGRTRQINFFSLADKLILVDLPGYGFAEVPIHIRQQWETLIAYYLRTSLNLKLVNLLIDARRGIKQNDIEIAKLLLSCNKNFQIVFTKSDKVTHRENLTTLTQNFLATLGYSCNVIYTSSRSKEGAKELQFNLAKCIKS</sequence>
<organism evidence="12">
    <name type="scientific">Candidatus Tisiphia endosymbiont of Sergentomyia squamirostris</name>
    <dbReference type="NCBI Taxonomy" id="3113639"/>
    <lineage>
        <taxon>Bacteria</taxon>
        <taxon>Pseudomonadati</taxon>
        <taxon>Pseudomonadota</taxon>
        <taxon>Alphaproteobacteria</taxon>
        <taxon>Rickettsiales</taxon>
        <taxon>Rickettsiaceae</taxon>
        <taxon>Rickettsieae</taxon>
        <taxon>Candidatus Tisiphia</taxon>
    </lineage>
</organism>
<evidence type="ECO:0000256" key="4">
    <source>
        <dbReference type="ARBA" id="ARBA00022723"/>
    </source>
</evidence>
<dbReference type="NCBIfam" id="TIGR03598">
    <property type="entry name" value="GTPase_YsxC"/>
    <property type="match status" value="1"/>
</dbReference>
<accession>A0AAT9GA18</accession>
<evidence type="ECO:0000259" key="11">
    <source>
        <dbReference type="PROSITE" id="PS51706"/>
    </source>
</evidence>
<keyword evidence="6" id="KW-0460">Magnesium</keyword>
<comment type="cofactor">
    <cofactor evidence="1">
        <name>Mg(2+)</name>
        <dbReference type="ChEBI" id="CHEBI:18420"/>
    </cofactor>
</comment>